<dbReference type="PANTHER" id="PTHR43169:SF2">
    <property type="entry name" value="NAD_GMP SYNTHASE DOMAIN-CONTAINING PROTEIN"/>
    <property type="match status" value="1"/>
</dbReference>
<dbReference type="EMBL" id="UIGB01000001">
    <property type="protein sequence ID" value="SUU83769.1"/>
    <property type="molecule type" value="Genomic_DNA"/>
</dbReference>
<dbReference type="Proteomes" id="UP000254343">
    <property type="component" value="Unassembled WGS sequence"/>
</dbReference>
<dbReference type="SUPFAM" id="SSF52402">
    <property type="entry name" value="Adenine nucleotide alpha hydrolases-like"/>
    <property type="match status" value="1"/>
</dbReference>
<name>A0A380W5A4_AFIFE</name>
<evidence type="ECO:0000313" key="2">
    <source>
        <dbReference type="Proteomes" id="UP000254343"/>
    </source>
</evidence>
<accession>A0A380W5A4</accession>
<proteinExistence type="predicted"/>
<dbReference type="Gene3D" id="3.40.50.620">
    <property type="entry name" value="HUPs"/>
    <property type="match status" value="1"/>
</dbReference>
<protein>
    <submittedName>
        <fullName evidence="1">ATP-utilizing enzymes of the PP-loop superfamily</fullName>
    </submittedName>
</protein>
<reference evidence="1 2" key="1">
    <citation type="submission" date="2018-06" db="EMBL/GenBank/DDBJ databases">
        <authorList>
            <consortium name="Pathogen Informatics"/>
            <person name="Doyle S."/>
        </authorList>
    </citation>
    <scope>NUCLEOTIDE SEQUENCE [LARGE SCALE GENOMIC DNA]</scope>
    <source>
        <strain evidence="1 2">NCTC12722</strain>
    </source>
</reference>
<dbReference type="PANTHER" id="PTHR43169">
    <property type="entry name" value="EXSB FAMILY PROTEIN"/>
    <property type="match status" value="1"/>
</dbReference>
<sequence length="263" mass="28456">MKTFSSEEAALVSVLDGYDDIAIAVSGGVDSMVLAYIAHRFSRTTATMLHAISPAVPQAATARVRRYAESEGWRITWLDAGEFEDPNYRANPVNRCYYCKSNLYDRIRDATSSQIASGTNMDDLGDFRPGLKAASERAVVHPYVEAGLGKRNIYRLAELHGLTDLAELPAQPCLASRVETGIAIDPKDLAFIELMEGRAASLAPVSADIRCRTTAAGIIIEVGAAFPQSQRGVLADDAARLCAAHGRAFAGVRDYRRGSAFLR</sequence>
<dbReference type="InterPro" id="IPR014729">
    <property type="entry name" value="Rossmann-like_a/b/a_fold"/>
</dbReference>
<dbReference type="AlphaFoldDB" id="A0A380W5A4"/>
<organism evidence="1 2">
    <name type="scientific">Afipia felis</name>
    <name type="common">Cat scratch disease bacillus</name>
    <dbReference type="NCBI Taxonomy" id="1035"/>
    <lineage>
        <taxon>Bacteria</taxon>
        <taxon>Pseudomonadati</taxon>
        <taxon>Pseudomonadota</taxon>
        <taxon>Alphaproteobacteria</taxon>
        <taxon>Hyphomicrobiales</taxon>
        <taxon>Nitrobacteraceae</taxon>
        <taxon>Afipia</taxon>
    </lineage>
</organism>
<evidence type="ECO:0000313" key="1">
    <source>
        <dbReference type="EMBL" id="SUU83769.1"/>
    </source>
</evidence>
<dbReference type="OrthoDB" id="9776919at2"/>
<dbReference type="InterPro" id="IPR052188">
    <property type="entry name" value="Ni-pincer_cofactor_biosynth"/>
</dbReference>
<dbReference type="RefSeq" id="WP_002718548.1">
    <property type="nucleotide sequence ID" value="NZ_UFSI01000001.1"/>
</dbReference>
<gene>
    <name evidence="1" type="ORF">NCTC12722_00948</name>
</gene>